<dbReference type="Proteomes" id="UP000229459">
    <property type="component" value="Unassembled WGS sequence"/>
</dbReference>
<evidence type="ECO:0000256" key="5">
    <source>
        <dbReference type="ARBA" id="ARBA00023146"/>
    </source>
</evidence>
<dbReference type="Gene3D" id="3.40.50.620">
    <property type="entry name" value="HUPs"/>
    <property type="match status" value="1"/>
</dbReference>
<organism evidence="7 8">
    <name type="scientific">Candidatus Beckwithbacteria bacterium CG23_combo_of_CG06-09_8_20_14_all_34_8</name>
    <dbReference type="NCBI Taxonomy" id="1974497"/>
    <lineage>
        <taxon>Bacteria</taxon>
        <taxon>Candidatus Beckwithiibacteriota</taxon>
    </lineage>
</organism>
<keyword evidence="4" id="KW-0648">Protein biosynthesis</keyword>
<dbReference type="InterPro" id="IPR002305">
    <property type="entry name" value="aa-tRNA-synth_Ic"/>
</dbReference>
<evidence type="ECO:0000256" key="3">
    <source>
        <dbReference type="ARBA" id="ARBA00022840"/>
    </source>
</evidence>
<reference evidence="7 8" key="1">
    <citation type="submission" date="2017-09" db="EMBL/GenBank/DDBJ databases">
        <title>Depth-based differentiation of microbial function through sediment-hosted aquifers and enrichment of novel symbionts in the deep terrestrial subsurface.</title>
        <authorList>
            <person name="Probst A.J."/>
            <person name="Ladd B."/>
            <person name="Jarett J.K."/>
            <person name="Geller-Mcgrath D.E."/>
            <person name="Sieber C.M."/>
            <person name="Emerson J.B."/>
            <person name="Anantharaman K."/>
            <person name="Thomas B.C."/>
            <person name="Malmstrom R."/>
            <person name="Stieglmeier M."/>
            <person name="Klingl A."/>
            <person name="Woyke T."/>
            <person name="Ryan C.M."/>
            <person name="Banfield J.F."/>
        </authorList>
    </citation>
    <scope>NUCLEOTIDE SEQUENCE [LARGE SCALE GENOMIC DNA]</scope>
    <source>
        <strain evidence="7">CG23_combo_of_CG06-09_8_20_14_all_34_8</strain>
    </source>
</reference>
<evidence type="ECO:0000313" key="8">
    <source>
        <dbReference type="Proteomes" id="UP000229459"/>
    </source>
</evidence>
<dbReference type="PROSITE" id="PS00178">
    <property type="entry name" value="AA_TRNA_LIGASE_I"/>
    <property type="match status" value="1"/>
</dbReference>
<gene>
    <name evidence="7" type="ORF">COX08_00955</name>
</gene>
<dbReference type="GO" id="GO:0004831">
    <property type="term" value="F:tyrosine-tRNA ligase activity"/>
    <property type="evidence" value="ECO:0007669"/>
    <property type="project" value="UniProtKB-EC"/>
</dbReference>
<dbReference type="InterPro" id="IPR001412">
    <property type="entry name" value="aa-tRNA-synth_I_CS"/>
</dbReference>
<dbReference type="InterPro" id="IPR014729">
    <property type="entry name" value="Rossmann-like_a/b/a_fold"/>
</dbReference>
<dbReference type="GO" id="GO:0005524">
    <property type="term" value="F:ATP binding"/>
    <property type="evidence" value="ECO:0007669"/>
    <property type="project" value="UniProtKB-KW"/>
</dbReference>
<protein>
    <submittedName>
        <fullName evidence="7">Tyrosine--tRNA ligase</fullName>
    </submittedName>
</protein>
<accession>A0A2H0B716</accession>
<dbReference type="PANTHER" id="PTHR11766:SF1">
    <property type="entry name" value="TYROSINE--TRNA LIGASE"/>
    <property type="match status" value="1"/>
</dbReference>
<feature type="non-terminal residue" evidence="7">
    <location>
        <position position="78"/>
    </location>
</feature>
<evidence type="ECO:0000313" key="7">
    <source>
        <dbReference type="EMBL" id="PIP53447.1"/>
    </source>
</evidence>
<dbReference type="GO" id="GO:0005829">
    <property type="term" value="C:cytosol"/>
    <property type="evidence" value="ECO:0007669"/>
    <property type="project" value="TreeGrafter"/>
</dbReference>
<keyword evidence="1 7" id="KW-0436">Ligase</keyword>
<evidence type="ECO:0000256" key="1">
    <source>
        <dbReference type="ARBA" id="ARBA00022598"/>
    </source>
</evidence>
<evidence type="ECO:0000256" key="4">
    <source>
        <dbReference type="ARBA" id="ARBA00022917"/>
    </source>
</evidence>
<sequence>MNSIITDPTIIDDFLTRRINKVIPNKDELRKRLLSGKRLRLYQGFDPSSANLHIGHLVGLLALKTFQDLGHEVIFLIG</sequence>
<dbReference type="GO" id="GO:0006418">
    <property type="term" value="P:tRNA aminoacylation for protein translation"/>
    <property type="evidence" value="ECO:0007669"/>
    <property type="project" value="InterPro"/>
</dbReference>
<keyword evidence="2" id="KW-0547">Nucleotide-binding</keyword>
<dbReference type="Pfam" id="PF00579">
    <property type="entry name" value="tRNA-synt_1b"/>
    <property type="match status" value="1"/>
</dbReference>
<evidence type="ECO:0000256" key="2">
    <source>
        <dbReference type="ARBA" id="ARBA00022741"/>
    </source>
</evidence>
<dbReference type="SUPFAM" id="SSF52374">
    <property type="entry name" value="Nucleotidylyl transferase"/>
    <property type="match status" value="1"/>
</dbReference>
<dbReference type="PANTHER" id="PTHR11766">
    <property type="entry name" value="TYROSYL-TRNA SYNTHETASE"/>
    <property type="match status" value="1"/>
</dbReference>
<comment type="catalytic activity">
    <reaction evidence="6">
        <text>tRNA(Tyr) + L-tyrosine + ATP = L-tyrosyl-tRNA(Tyr) + AMP + diphosphate + H(+)</text>
        <dbReference type="Rhea" id="RHEA:10220"/>
        <dbReference type="Rhea" id="RHEA-COMP:9706"/>
        <dbReference type="Rhea" id="RHEA-COMP:9707"/>
        <dbReference type="ChEBI" id="CHEBI:15378"/>
        <dbReference type="ChEBI" id="CHEBI:30616"/>
        <dbReference type="ChEBI" id="CHEBI:33019"/>
        <dbReference type="ChEBI" id="CHEBI:58315"/>
        <dbReference type="ChEBI" id="CHEBI:78442"/>
        <dbReference type="ChEBI" id="CHEBI:78536"/>
        <dbReference type="ChEBI" id="CHEBI:456215"/>
        <dbReference type="EC" id="6.1.1.1"/>
    </reaction>
</comment>
<evidence type="ECO:0000256" key="6">
    <source>
        <dbReference type="ARBA" id="ARBA00048248"/>
    </source>
</evidence>
<keyword evidence="3" id="KW-0067">ATP-binding</keyword>
<dbReference type="AlphaFoldDB" id="A0A2H0B716"/>
<name>A0A2H0B716_9BACT</name>
<comment type="caution">
    <text evidence="7">The sequence shown here is derived from an EMBL/GenBank/DDBJ whole genome shotgun (WGS) entry which is preliminary data.</text>
</comment>
<proteinExistence type="predicted"/>
<dbReference type="InterPro" id="IPR024088">
    <property type="entry name" value="Tyr-tRNA-ligase_bac-type"/>
</dbReference>
<dbReference type="EMBL" id="PCSR01000020">
    <property type="protein sequence ID" value="PIP53447.1"/>
    <property type="molecule type" value="Genomic_DNA"/>
</dbReference>
<keyword evidence="5" id="KW-0030">Aminoacyl-tRNA synthetase</keyword>